<dbReference type="AlphaFoldDB" id="A0A1B9BWG5"/>
<evidence type="ECO:0000256" key="1">
    <source>
        <dbReference type="SAM" id="MobiDB-lite"/>
    </source>
</evidence>
<proteinExistence type="predicted"/>
<dbReference type="EMBL" id="MASQ01000102">
    <property type="protein sequence ID" value="OCB02036.1"/>
    <property type="molecule type" value="Genomic_DNA"/>
</dbReference>
<dbReference type="GO" id="GO:0016817">
    <property type="term" value="F:hydrolase activity, acting on acid anhydrides"/>
    <property type="evidence" value="ECO:0007669"/>
    <property type="project" value="InterPro"/>
</dbReference>
<dbReference type="RefSeq" id="WP_065413855.1">
    <property type="nucleotide sequence ID" value="NZ_MASQ01000102.1"/>
</dbReference>
<organism evidence="3 4">
    <name type="scientific">Acidithiobacillus ferrivorans</name>
    <dbReference type="NCBI Taxonomy" id="160808"/>
    <lineage>
        <taxon>Bacteria</taxon>
        <taxon>Pseudomonadati</taxon>
        <taxon>Pseudomonadota</taxon>
        <taxon>Acidithiobacillia</taxon>
        <taxon>Acidithiobacillales</taxon>
        <taxon>Acidithiobacillaceae</taxon>
        <taxon>Acidithiobacillus</taxon>
    </lineage>
</organism>
<evidence type="ECO:0000259" key="2">
    <source>
        <dbReference type="Pfam" id="PF08707"/>
    </source>
</evidence>
<protein>
    <recommendedName>
        <fullName evidence="2">Primase C-terminal 2 domain-containing protein</fullName>
    </recommendedName>
</protein>
<reference evidence="3 4" key="1">
    <citation type="submission" date="2016-07" db="EMBL/GenBank/DDBJ databases">
        <title>Draft genome of a psychrotolerant acidophile Acidithiobacillus ferrivorans strain YL15.</title>
        <authorList>
            <person name="Peng T."/>
            <person name="Ma L."/>
            <person name="Nan M."/>
            <person name="An N."/>
            <person name="Wang M."/>
            <person name="Qiu G."/>
            <person name="Zeng W."/>
        </authorList>
    </citation>
    <scope>NUCLEOTIDE SEQUENCE [LARGE SCALE GENOMIC DNA]</scope>
    <source>
        <strain evidence="3 4">YL15</strain>
    </source>
</reference>
<dbReference type="Proteomes" id="UP000093129">
    <property type="component" value="Unassembled WGS sequence"/>
</dbReference>
<feature type="region of interest" description="Disordered" evidence="1">
    <location>
        <begin position="264"/>
        <end position="293"/>
    </location>
</feature>
<dbReference type="Pfam" id="PF08707">
    <property type="entry name" value="PriCT_2"/>
    <property type="match status" value="1"/>
</dbReference>
<evidence type="ECO:0000313" key="3">
    <source>
        <dbReference type="EMBL" id="OCB02036.1"/>
    </source>
</evidence>
<dbReference type="InterPro" id="IPR014819">
    <property type="entry name" value="PriCT_2"/>
</dbReference>
<accession>A0A1B9BWG5</accession>
<comment type="caution">
    <text evidence="3">The sequence shown here is derived from an EMBL/GenBank/DDBJ whole genome shotgun (WGS) entry which is preliminary data.</text>
</comment>
<feature type="domain" description="Primase C-terminal 2" evidence="2">
    <location>
        <begin position="316"/>
        <end position="386"/>
    </location>
</feature>
<name>A0A1B9BWG5_9PROT</name>
<sequence>MIALTRITSKTVISKGFRLRGAALEKIPGGSMYSGQAERVDIPDLQALALIIGGLSTRQALAFGTVILPGERHTIVTKKRQAEGVDIARSRKFFEFGEGQEGILLLDYDPPKSGDPLSRNDLMTALHAVCPALQECETLISASASSFIHLEDGTEMRGSRGWHVFVRVENAADIVEIGESIADRCWLAGFGHLDPSKSDAKNLRTLIDTSVWQPERLSFDGGADCGNGLMQKRPAPEYRAGRSMTLEEVALTDQEQEQVDALKAAARGDPPPADPDKPRKAKKSRATTSNTVDGVGAAPIHLHAPLAPAKASRIMQALLHIPLDVDYYTWLKIGMGLKSSCGEAGFALWNAWCSPSPFYKGSQSLRAKWCGFDRSDVTLGTVFHTAKQYGWTAKKPKLELPLPIRELPADQHEPLAACVSVHKARDITLKKLFSEVVKNDAPAPLSSLRVTVGVGKSSGLKAIIEDAKREKRDILIVGKDQTQCKSYEEAGAFWRHGRENTEEGFTPTTPWHCPNAGGDGPVAKLAESEHRLQQMCKGGHCEHGNKAMLDQSEITGREPSDQVIRFFREFPQKRSTPACGWFDHMGVSQRHQVRVVTAAGLSPADLKTQNGKDVDHLIIDEGVEWSHSHRLDLPTIRSYIESLQSVKARLTNNDENAPTDWLDAPVVTFRDLAIQMGQHAAKSAAGEYTPVSFDLPGIVGALGSALDDHGSAIWEKPQWERWTDLVKAPLRALAAIKDGIEAGSLTMIDGALHVTYLHSVVENAIKKNIPITVMDATLDATASALVPQEHVTHIVAEPNCDWITDPRWFMSAKKDDESLKKESVKIRKTWAWMEKATGFQSYLICRRTLALFMLSKKTGMSVSELLELPKDTLWDMSIAERIGWYGWHDVAHNEWNGLNCILWGQMPVPDHVRLQQYMDHRSLLMQVMPDLDPLPIAKNEWAGGQWIGTGDQEQESQARLPQQPEVREWLLRKIGDQKIQAAGRTRAVCQDRRVTIWQVGGYPMTGLAAHGIRPRSERLVDGLSGSEVAAIHQQQRMSLITEAAAGIVARGDSITREKIRLVCKSLIANKSSGAEPVRDWYIYINQPRTGSTALDASKNNELDEDGLWNDEYAKWKTTAVLFAGHFDIHDSKAPTVFNEAEESDKENIMNNIHKMQTPEPPAEDRAEDWFDVDPFLNEDVVEEAHKMVTSLVGMSPDAPARLVELAWRTIDFPSATKTELLAAKLLIEIFEQRPEDVAFPPCDLQEKRSAA</sequence>
<gene>
    <name evidence="3" type="ORF">BBC27_14840</name>
</gene>
<evidence type="ECO:0000313" key="4">
    <source>
        <dbReference type="Proteomes" id="UP000093129"/>
    </source>
</evidence>